<dbReference type="Proteomes" id="UP000297245">
    <property type="component" value="Unassembled WGS sequence"/>
</dbReference>
<reference evidence="2 3" key="1">
    <citation type="journal article" date="2019" name="Nat. Ecol. Evol.">
        <title>Megaphylogeny resolves global patterns of mushroom evolution.</title>
        <authorList>
            <person name="Varga T."/>
            <person name="Krizsan K."/>
            <person name="Foldi C."/>
            <person name="Dima B."/>
            <person name="Sanchez-Garcia M."/>
            <person name="Sanchez-Ramirez S."/>
            <person name="Szollosi G.J."/>
            <person name="Szarkandi J.G."/>
            <person name="Papp V."/>
            <person name="Albert L."/>
            <person name="Andreopoulos W."/>
            <person name="Angelini C."/>
            <person name="Antonin V."/>
            <person name="Barry K.W."/>
            <person name="Bougher N.L."/>
            <person name="Buchanan P."/>
            <person name="Buyck B."/>
            <person name="Bense V."/>
            <person name="Catcheside P."/>
            <person name="Chovatia M."/>
            <person name="Cooper J."/>
            <person name="Damon W."/>
            <person name="Desjardin D."/>
            <person name="Finy P."/>
            <person name="Geml J."/>
            <person name="Haridas S."/>
            <person name="Hughes K."/>
            <person name="Justo A."/>
            <person name="Karasinski D."/>
            <person name="Kautmanova I."/>
            <person name="Kiss B."/>
            <person name="Kocsube S."/>
            <person name="Kotiranta H."/>
            <person name="LaButti K.M."/>
            <person name="Lechner B.E."/>
            <person name="Liimatainen K."/>
            <person name="Lipzen A."/>
            <person name="Lukacs Z."/>
            <person name="Mihaltcheva S."/>
            <person name="Morgado L.N."/>
            <person name="Niskanen T."/>
            <person name="Noordeloos M.E."/>
            <person name="Ohm R.A."/>
            <person name="Ortiz-Santana B."/>
            <person name="Ovrebo C."/>
            <person name="Racz N."/>
            <person name="Riley R."/>
            <person name="Savchenko A."/>
            <person name="Shiryaev A."/>
            <person name="Soop K."/>
            <person name="Spirin V."/>
            <person name="Szebenyi C."/>
            <person name="Tomsovsky M."/>
            <person name="Tulloss R.E."/>
            <person name="Uehling J."/>
            <person name="Grigoriev I.V."/>
            <person name="Vagvolgyi C."/>
            <person name="Papp T."/>
            <person name="Martin F.M."/>
            <person name="Miettinen O."/>
            <person name="Hibbett D.S."/>
            <person name="Nagy L.G."/>
        </authorList>
    </citation>
    <scope>NUCLEOTIDE SEQUENCE [LARGE SCALE GENOMIC DNA]</scope>
    <source>
        <strain evidence="2 3">CBS 962.96</strain>
    </source>
</reference>
<evidence type="ECO:0000256" key="1">
    <source>
        <dbReference type="SAM" id="MobiDB-lite"/>
    </source>
</evidence>
<gene>
    <name evidence="2" type="ORF">K435DRAFT_139336</name>
</gene>
<dbReference type="AlphaFoldDB" id="A0A4S8LZL9"/>
<organism evidence="2 3">
    <name type="scientific">Dendrothele bispora (strain CBS 962.96)</name>
    <dbReference type="NCBI Taxonomy" id="1314807"/>
    <lineage>
        <taxon>Eukaryota</taxon>
        <taxon>Fungi</taxon>
        <taxon>Dikarya</taxon>
        <taxon>Basidiomycota</taxon>
        <taxon>Agaricomycotina</taxon>
        <taxon>Agaricomycetes</taxon>
        <taxon>Agaricomycetidae</taxon>
        <taxon>Agaricales</taxon>
        <taxon>Agaricales incertae sedis</taxon>
        <taxon>Dendrothele</taxon>
    </lineage>
</organism>
<name>A0A4S8LZL9_DENBC</name>
<feature type="compositionally biased region" description="Basic and acidic residues" evidence="1">
    <location>
        <begin position="1"/>
        <end position="22"/>
    </location>
</feature>
<proteinExistence type="predicted"/>
<keyword evidence="3" id="KW-1185">Reference proteome</keyword>
<accession>A0A4S8LZL9</accession>
<feature type="region of interest" description="Disordered" evidence="1">
    <location>
        <begin position="1"/>
        <end position="41"/>
    </location>
</feature>
<feature type="compositionally biased region" description="Polar residues" evidence="1">
    <location>
        <begin position="23"/>
        <end position="33"/>
    </location>
</feature>
<sequence>MECQRRNGYEDDGAKVGTRRESWSGTIPTTPRTGESGVDKRCNQGTDIEQHIASRTSGKEDEICDTALSEFEMLEFRTTVMVPPSLLPTTDVTKEKATIWKAVGESDPKGLVAAKLLQGQVEFSC</sequence>
<evidence type="ECO:0000313" key="2">
    <source>
        <dbReference type="EMBL" id="THU95202.1"/>
    </source>
</evidence>
<evidence type="ECO:0000313" key="3">
    <source>
        <dbReference type="Proteomes" id="UP000297245"/>
    </source>
</evidence>
<protein>
    <submittedName>
        <fullName evidence="2">Uncharacterized protein</fullName>
    </submittedName>
</protein>
<dbReference type="EMBL" id="ML179205">
    <property type="protein sequence ID" value="THU95202.1"/>
    <property type="molecule type" value="Genomic_DNA"/>
</dbReference>
<dbReference type="OrthoDB" id="2994434at2759"/>